<keyword evidence="4" id="KW-1185">Reference proteome</keyword>
<feature type="domain" description="Alpha-L-arabinofuranosidase B arabinose-binding" evidence="2">
    <location>
        <begin position="370"/>
        <end position="460"/>
    </location>
</feature>
<evidence type="ECO:0000256" key="1">
    <source>
        <dbReference type="SAM" id="SignalP"/>
    </source>
</evidence>
<reference evidence="3 4" key="1">
    <citation type="submission" date="2016-01" db="EMBL/GenBank/DDBJ databases">
        <title>Amycolatopsis coloradensis genome sequencing and assembly.</title>
        <authorList>
            <person name="Mayilraj S."/>
        </authorList>
    </citation>
    <scope>NUCLEOTIDE SEQUENCE [LARGE SCALE GENOMIC DNA]</scope>
    <source>
        <strain evidence="3 4">DSM 44225</strain>
    </source>
</reference>
<dbReference type="SUPFAM" id="SSF110221">
    <property type="entry name" value="AbfB domain"/>
    <property type="match status" value="1"/>
</dbReference>
<dbReference type="InterPro" id="IPR036195">
    <property type="entry name" value="AbfB_ABD_sf"/>
</dbReference>
<organism evidence="3 4">
    <name type="scientific">Amycolatopsis coloradensis</name>
    <dbReference type="NCBI Taxonomy" id="76021"/>
    <lineage>
        <taxon>Bacteria</taxon>
        <taxon>Bacillati</taxon>
        <taxon>Actinomycetota</taxon>
        <taxon>Actinomycetes</taxon>
        <taxon>Pseudonocardiales</taxon>
        <taxon>Pseudonocardiaceae</taxon>
        <taxon>Amycolatopsis</taxon>
    </lineage>
</organism>
<sequence>MRARTRRSAGARTAFVVAVLSVAAVLTVPAGIAEAAPVTAAAGQAVTPPVSSESEKLRAARTLGIVPTDAMMALGEREFVIALWRASTGTEVRASAELAFAGTVLACTEWIKNGVLAANTRDQEQRLRDTDAARIAREAKEAAALVLGIASDEDLFVLSDRDFIHVITQRATGPKVKAAALVAFGAPAPAQKEFIANGIRVAHARDQQDTIDADAQADEAKRIRLAAEAARGRAVSVVKVPPAPAIVTLPDDDVLRVIADNARPGSQVETAAVKALRSRDRADWKQFIDVGVYDANRRDIDAVLAQKAQADRALVEQIRTEAVRAGIQPRLAHAAAKALAGGVEDVLAFLDQGRFDASTQSFSRSALNGNIAGQYLRDTTSGVVISPGAAEPTAGDGIDATWRIVPGLADPECRSLESVTKPNHYLARYYDGTKTQVGVRPASGTVEYDWNATWCVDNILPGAGVTLHGGADFLTRQADGKAGVGNEFYWWVTDPEPDSTEITVNWLNKYLPDYDPYTELMVSPVREEQVDAGVRYRDFQRRGAPSYWAFRSYWTRASGVRTLTVGRGTACPAPEILAAYLRLGGHAALGVPATDDACTADKLGRFAHFAGGASIYSIDRAGTHVVRGAIRAKWQSIGSEKSALGYPTGDETAIPGGRRSTFEHGHIDYDAATQVATVHLATN</sequence>
<feature type="signal peptide" evidence="1">
    <location>
        <begin position="1"/>
        <end position="35"/>
    </location>
</feature>
<feature type="chain" id="PRO_5012864711" description="Alpha-L-arabinofuranosidase B arabinose-binding domain-containing protein" evidence="1">
    <location>
        <begin position="36"/>
        <end position="683"/>
    </location>
</feature>
<dbReference type="InterPro" id="IPR007934">
    <property type="entry name" value="AbfB_ABD"/>
</dbReference>
<protein>
    <recommendedName>
        <fullName evidence="2">Alpha-L-arabinofuranosidase B arabinose-binding domain-containing protein</fullName>
    </recommendedName>
</protein>
<dbReference type="STRING" id="76021.BS329_03520"/>
<proteinExistence type="predicted"/>
<dbReference type="AlphaFoldDB" id="A0A1R0L2W1"/>
<evidence type="ECO:0000313" key="3">
    <source>
        <dbReference type="EMBL" id="OLZ56698.1"/>
    </source>
</evidence>
<comment type="caution">
    <text evidence="3">The sequence shown here is derived from an EMBL/GenBank/DDBJ whole genome shotgun (WGS) entry which is preliminary data.</text>
</comment>
<accession>A0A1R0L2W1</accession>
<dbReference type="Pfam" id="PF05270">
    <property type="entry name" value="AbfB"/>
    <property type="match status" value="1"/>
</dbReference>
<dbReference type="Pfam" id="PF08310">
    <property type="entry name" value="LGFP"/>
    <property type="match status" value="2"/>
</dbReference>
<evidence type="ECO:0000259" key="2">
    <source>
        <dbReference type="Pfam" id="PF05270"/>
    </source>
</evidence>
<dbReference type="EMBL" id="MQUQ01000002">
    <property type="protein sequence ID" value="OLZ56698.1"/>
    <property type="molecule type" value="Genomic_DNA"/>
</dbReference>
<dbReference type="Proteomes" id="UP000187486">
    <property type="component" value="Unassembled WGS sequence"/>
</dbReference>
<dbReference type="Gene3D" id="2.80.10.50">
    <property type="match status" value="1"/>
</dbReference>
<gene>
    <name evidence="3" type="ORF">BS329_03520</name>
</gene>
<dbReference type="GO" id="GO:0046373">
    <property type="term" value="P:L-arabinose metabolic process"/>
    <property type="evidence" value="ECO:0007669"/>
    <property type="project" value="InterPro"/>
</dbReference>
<name>A0A1R0L2W1_9PSEU</name>
<dbReference type="GO" id="GO:0046556">
    <property type="term" value="F:alpha-L-arabinofuranosidase activity"/>
    <property type="evidence" value="ECO:0007669"/>
    <property type="project" value="InterPro"/>
</dbReference>
<evidence type="ECO:0000313" key="4">
    <source>
        <dbReference type="Proteomes" id="UP000187486"/>
    </source>
</evidence>
<keyword evidence="1" id="KW-0732">Signal</keyword>
<dbReference type="InterPro" id="IPR013207">
    <property type="entry name" value="LGFP"/>
</dbReference>